<proteinExistence type="predicted"/>
<dbReference type="Proteomes" id="UP001220964">
    <property type="component" value="Unassembled WGS sequence"/>
</dbReference>
<dbReference type="Gene3D" id="3.40.30.10">
    <property type="entry name" value="Glutaredoxin"/>
    <property type="match status" value="1"/>
</dbReference>
<keyword evidence="3" id="KW-1185">Reference proteome</keyword>
<organism evidence="2 3">
    <name type="scientific">Psychromarinibacter sediminicola</name>
    <dbReference type="NCBI Taxonomy" id="3033385"/>
    <lineage>
        <taxon>Bacteria</taxon>
        <taxon>Pseudomonadati</taxon>
        <taxon>Pseudomonadota</taxon>
        <taxon>Alphaproteobacteria</taxon>
        <taxon>Rhodobacterales</taxon>
        <taxon>Paracoccaceae</taxon>
        <taxon>Psychromarinibacter</taxon>
    </lineage>
</organism>
<dbReference type="InterPro" id="IPR036249">
    <property type="entry name" value="Thioredoxin-like_sf"/>
</dbReference>
<gene>
    <name evidence="2" type="ORF">P1J78_04875</name>
</gene>
<reference evidence="2" key="1">
    <citation type="submission" date="2023-03" db="EMBL/GenBank/DDBJ databases">
        <title>Multiphase analysis and comparison of six strains from genera Psychromarinibacter, Lutimaribacter, and Maritimibacter, including a novel species: Psychromarinibacter sediminicola sp. nov.</title>
        <authorList>
            <person name="Wang Y.-H."/>
            <person name="Ye M.-Q."/>
            <person name="Du Z.-J."/>
        </authorList>
    </citation>
    <scope>NUCLEOTIDE SEQUENCE</scope>
    <source>
        <strain evidence="2">C21-152</strain>
    </source>
</reference>
<dbReference type="AlphaFoldDB" id="A0AAE3NR00"/>
<evidence type="ECO:0008006" key="4">
    <source>
        <dbReference type="Google" id="ProtNLM"/>
    </source>
</evidence>
<comment type="caution">
    <text evidence="2">The sequence shown here is derived from an EMBL/GenBank/DDBJ whole genome shotgun (WGS) entry which is preliminary data.</text>
</comment>
<keyword evidence="1" id="KW-0732">Signal</keyword>
<sequence length="156" mass="16622">MRLLRLALPLLLAAAPVAPAWAQDTLERLRDLRPDPPSVGAIYAEEIAADLALIAAQAERLFDPDRPGLGPADAPVRIAFFTGAGCTDCPRARAELAALAARLGVRAAVFDVSDSPADAALMDRLTLDTLPSYVMRDGLIRGAMPAMVLERYLTSE</sequence>
<dbReference type="SUPFAM" id="SSF52833">
    <property type="entry name" value="Thioredoxin-like"/>
    <property type="match status" value="1"/>
</dbReference>
<evidence type="ECO:0000256" key="1">
    <source>
        <dbReference type="SAM" id="SignalP"/>
    </source>
</evidence>
<evidence type="ECO:0000313" key="2">
    <source>
        <dbReference type="EMBL" id="MDF0600059.1"/>
    </source>
</evidence>
<feature type="signal peptide" evidence="1">
    <location>
        <begin position="1"/>
        <end position="22"/>
    </location>
</feature>
<feature type="chain" id="PRO_5041993755" description="Thioredoxin domain-containing protein" evidence="1">
    <location>
        <begin position="23"/>
        <end position="156"/>
    </location>
</feature>
<dbReference type="RefSeq" id="WP_275566202.1">
    <property type="nucleotide sequence ID" value="NZ_JARGYC010000008.1"/>
</dbReference>
<name>A0AAE3NR00_9RHOB</name>
<accession>A0AAE3NR00</accession>
<protein>
    <recommendedName>
        <fullName evidence="4">Thioredoxin domain-containing protein</fullName>
    </recommendedName>
</protein>
<dbReference type="EMBL" id="JARGYC010000008">
    <property type="protein sequence ID" value="MDF0600059.1"/>
    <property type="molecule type" value="Genomic_DNA"/>
</dbReference>
<evidence type="ECO:0000313" key="3">
    <source>
        <dbReference type="Proteomes" id="UP001220964"/>
    </source>
</evidence>